<organism evidence="5 6">
    <name type="scientific">Lottia gigantea</name>
    <name type="common">Giant owl limpet</name>
    <dbReference type="NCBI Taxonomy" id="225164"/>
    <lineage>
        <taxon>Eukaryota</taxon>
        <taxon>Metazoa</taxon>
        <taxon>Spiralia</taxon>
        <taxon>Lophotrochozoa</taxon>
        <taxon>Mollusca</taxon>
        <taxon>Gastropoda</taxon>
        <taxon>Patellogastropoda</taxon>
        <taxon>Lottioidea</taxon>
        <taxon>Lottiidae</taxon>
        <taxon>Lottia</taxon>
    </lineage>
</organism>
<dbReference type="PROSITE" id="PS50173">
    <property type="entry name" value="UMUC"/>
    <property type="match status" value="1"/>
</dbReference>
<dbReference type="SUPFAM" id="SSF100879">
    <property type="entry name" value="Lesion bypass DNA polymerase (Y-family), little finger domain"/>
    <property type="match status" value="1"/>
</dbReference>
<comment type="similarity">
    <text evidence="1">Belongs to the DNA polymerase type-Y family.</text>
</comment>
<dbReference type="GO" id="GO:0019985">
    <property type="term" value="P:translesion synthesis"/>
    <property type="evidence" value="ECO:0007669"/>
    <property type="project" value="TreeGrafter"/>
</dbReference>
<evidence type="ECO:0000313" key="6">
    <source>
        <dbReference type="Proteomes" id="UP000030746"/>
    </source>
</evidence>
<dbReference type="HOGENOM" id="CLU_012348_9_1_1"/>
<accession>V4BHI9</accession>
<evidence type="ECO:0000313" key="5">
    <source>
        <dbReference type="EMBL" id="ESO88179.1"/>
    </source>
</evidence>
<evidence type="ECO:0000256" key="3">
    <source>
        <dbReference type="SAM" id="MobiDB-lite"/>
    </source>
</evidence>
<dbReference type="InterPro" id="IPR053848">
    <property type="entry name" value="IMS_HHH_1"/>
</dbReference>
<dbReference type="Gene3D" id="3.30.70.270">
    <property type="match status" value="1"/>
</dbReference>
<dbReference type="PANTHER" id="PTHR46404:SF1">
    <property type="entry name" value="DNA POLYMERASE IOTA"/>
    <property type="match status" value="1"/>
</dbReference>
<dbReference type="KEGG" id="lgi:LOTGIDRAFT_219556"/>
<dbReference type="CTD" id="20246877"/>
<keyword evidence="6" id="KW-1185">Reference proteome</keyword>
<sequence length="563" mass="63935">MDFEDSDEGDEDWSKPVNDGDGSFCSNTRNSPKVSDLNFPKKISTDIEHPRTIIHIDMDCFYAQVEMIRNPSLRHVPLGIQQKHIIVTCNYPARAIGVTKLMTIKDAKTKCPSLIMVSGEDLTEYRKMSYKISEYLLKYTKKIERLGFDENFLDVSELVNSRVSKESPSQFSGHLYGIQDNKADLSGLKQCGCGCYQRIMLASNIAQEIRDGLYNDLGITCCAGISYNKLLAKLAGEKHKPNKQTTLLPEFTLQLLHSLPSTRNIPGIGYGMSKRLRVLDIDSVLDLYNYNQEKLITEFGQQTAKFLKDISAGIDHTPVVRYGLPQSISDEDSYRDLNNIKDIEKEIDILVDNVLKRVVEDGRNPQTLRVTIRKSILKDDKLVIDYGNRESRQCPLSQTIFNNKDTSTWKTPIVELAISLLNKMVDVTKPFHLTLINICFTKFLKTCSKDISTFFSSPNSKPTNSENDEFFTQRTSSSTKISPAKGIESFFANNPTLNFHKEKRDIKAVGRQNGMVGFFKNGGKRKESESNKNNDDSKRAKLDTIFLLTHQSHQFLIHQNYKI</sequence>
<dbReference type="EMBL" id="KB202752">
    <property type="protein sequence ID" value="ESO88179.1"/>
    <property type="molecule type" value="Genomic_DNA"/>
</dbReference>
<dbReference type="InterPro" id="IPR017961">
    <property type="entry name" value="DNA_pol_Y-fam_little_finger"/>
</dbReference>
<dbReference type="FunFam" id="3.40.1170.60:FF:000021">
    <property type="entry name" value="DNA polymerase IV"/>
    <property type="match status" value="1"/>
</dbReference>
<dbReference type="Gene3D" id="1.10.150.20">
    <property type="entry name" value="5' to 3' exonuclease, C-terminal subdomain"/>
    <property type="match status" value="1"/>
</dbReference>
<reference evidence="5 6" key="1">
    <citation type="journal article" date="2013" name="Nature">
        <title>Insights into bilaterian evolution from three spiralian genomes.</title>
        <authorList>
            <person name="Simakov O."/>
            <person name="Marletaz F."/>
            <person name="Cho S.J."/>
            <person name="Edsinger-Gonzales E."/>
            <person name="Havlak P."/>
            <person name="Hellsten U."/>
            <person name="Kuo D.H."/>
            <person name="Larsson T."/>
            <person name="Lv J."/>
            <person name="Arendt D."/>
            <person name="Savage R."/>
            <person name="Osoegawa K."/>
            <person name="de Jong P."/>
            <person name="Grimwood J."/>
            <person name="Chapman J.A."/>
            <person name="Shapiro H."/>
            <person name="Aerts A."/>
            <person name="Otillar R.P."/>
            <person name="Terry A.Y."/>
            <person name="Boore J.L."/>
            <person name="Grigoriev I.V."/>
            <person name="Lindberg D.R."/>
            <person name="Seaver E.C."/>
            <person name="Weisblat D.A."/>
            <person name="Putnam N.H."/>
            <person name="Rokhsar D.S."/>
        </authorList>
    </citation>
    <scope>NUCLEOTIDE SEQUENCE [LARGE SCALE GENOMIC DNA]</scope>
</reference>
<dbReference type="STRING" id="225164.V4BHI9"/>
<evidence type="ECO:0000256" key="2">
    <source>
        <dbReference type="ARBA" id="ARBA00022634"/>
    </source>
</evidence>
<dbReference type="Gene3D" id="3.30.1490.100">
    <property type="entry name" value="DNA polymerase, Y-family, little finger domain"/>
    <property type="match status" value="1"/>
</dbReference>
<dbReference type="InterPro" id="IPR036775">
    <property type="entry name" value="DNA_pol_Y-fam_lit_finger_sf"/>
</dbReference>
<keyword evidence="2" id="KW-0237">DNA synthesis</keyword>
<feature type="domain" description="UmuC" evidence="4">
    <location>
        <begin position="53"/>
        <end position="269"/>
    </location>
</feature>
<dbReference type="FunFam" id="3.30.1490.100:FF:000003">
    <property type="entry name" value="Polymerase (DNA directed) iota"/>
    <property type="match status" value="1"/>
</dbReference>
<dbReference type="Pfam" id="PF21999">
    <property type="entry name" value="IMS_HHH_1"/>
    <property type="match status" value="1"/>
</dbReference>
<dbReference type="InterPro" id="IPR043502">
    <property type="entry name" value="DNA/RNA_pol_sf"/>
</dbReference>
<dbReference type="GO" id="GO:0003887">
    <property type="term" value="F:DNA-directed DNA polymerase activity"/>
    <property type="evidence" value="ECO:0007669"/>
    <property type="project" value="InterPro"/>
</dbReference>
<proteinExistence type="inferred from homology"/>
<dbReference type="Gene3D" id="3.40.1170.60">
    <property type="match status" value="1"/>
</dbReference>
<dbReference type="Pfam" id="PF11799">
    <property type="entry name" value="IMS_C"/>
    <property type="match status" value="1"/>
</dbReference>
<dbReference type="GO" id="GO:0006281">
    <property type="term" value="P:DNA repair"/>
    <property type="evidence" value="ECO:0007669"/>
    <property type="project" value="InterPro"/>
</dbReference>
<dbReference type="SUPFAM" id="SSF56672">
    <property type="entry name" value="DNA/RNA polymerases"/>
    <property type="match status" value="1"/>
</dbReference>
<dbReference type="OrthoDB" id="447129at2759"/>
<evidence type="ECO:0000256" key="1">
    <source>
        <dbReference type="ARBA" id="ARBA00010945"/>
    </source>
</evidence>
<dbReference type="Proteomes" id="UP000030746">
    <property type="component" value="Unassembled WGS sequence"/>
</dbReference>
<feature type="compositionally biased region" description="Acidic residues" evidence="3">
    <location>
        <begin position="1"/>
        <end position="11"/>
    </location>
</feature>
<dbReference type="GO" id="GO:0003684">
    <property type="term" value="F:damaged DNA binding"/>
    <property type="evidence" value="ECO:0007669"/>
    <property type="project" value="InterPro"/>
</dbReference>
<feature type="region of interest" description="Disordered" evidence="3">
    <location>
        <begin position="456"/>
        <end position="478"/>
    </location>
</feature>
<dbReference type="RefSeq" id="XP_009061204.1">
    <property type="nucleotide sequence ID" value="XM_009062956.1"/>
</dbReference>
<name>V4BHI9_LOTGI</name>
<dbReference type="OMA" id="CKQVAVH"/>
<dbReference type="AlphaFoldDB" id="V4BHI9"/>
<evidence type="ECO:0000259" key="4">
    <source>
        <dbReference type="PROSITE" id="PS50173"/>
    </source>
</evidence>
<feature type="region of interest" description="Disordered" evidence="3">
    <location>
        <begin position="1"/>
        <end position="29"/>
    </location>
</feature>
<gene>
    <name evidence="5" type="ORF">LOTGIDRAFT_219556</name>
</gene>
<dbReference type="Pfam" id="PF00817">
    <property type="entry name" value="IMS"/>
    <property type="match status" value="1"/>
</dbReference>
<dbReference type="GeneID" id="20246877"/>
<dbReference type="InterPro" id="IPR001126">
    <property type="entry name" value="UmuC"/>
</dbReference>
<protein>
    <recommendedName>
        <fullName evidence="4">UmuC domain-containing protein</fullName>
    </recommendedName>
</protein>
<dbReference type="PANTHER" id="PTHR46404">
    <property type="entry name" value="DNA POLYMERASE IOTA"/>
    <property type="match status" value="1"/>
</dbReference>
<dbReference type="PIRSF" id="PIRSF036603">
    <property type="entry name" value="DPol_eta"/>
    <property type="match status" value="1"/>
</dbReference>
<dbReference type="InterPro" id="IPR043128">
    <property type="entry name" value="Rev_trsase/Diguanyl_cyclase"/>
</dbReference>